<protein>
    <submittedName>
        <fullName evidence="3">General stress protein</fullName>
    </submittedName>
</protein>
<evidence type="ECO:0000313" key="5">
    <source>
        <dbReference type="Proteomes" id="UP000434412"/>
    </source>
</evidence>
<dbReference type="InterPro" id="IPR011576">
    <property type="entry name" value="Pyridox_Oxase_N"/>
</dbReference>
<dbReference type="PANTHER" id="PTHR34818">
    <property type="entry name" value="PROTEIN BLI-3"/>
    <property type="match status" value="1"/>
</dbReference>
<dbReference type="Gene3D" id="2.30.110.10">
    <property type="entry name" value="Electron Transport, Fmn-binding Protein, Chain A"/>
    <property type="match status" value="1"/>
</dbReference>
<dbReference type="PANTHER" id="PTHR34818:SF1">
    <property type="entry name" value="PROTEIN BLI-3"/>
    <property type="match status" value="1"/>
</dbReference>
<gene>
    <name evidence="2" type="ORF">GO793_12025</name>
    <name evidence="3" type="ORF">GO941_14605</name>
</gene>
<reference evidence="4 5" key="1">
    <citation type="submission" date="2019-11" db="EMBL/GenBank/DDBJ databases">
        <title>Implementation of targeted gown and glove precautions to prevent Staphylococcus aureus acquisition in community-based nursing homes.</title>
        <authorList>
            <person name="Stine O.C."/>
        </authorList>
    </citation>
    <scope>NUCLEOTIDE SEQUENCE [LARGE SCALE GENOMIC DNA]</scope>
    <source>
        <strain evidence="3 5">S_2023.LVRQ.AN</strain>
        <strain evidence="2 4">S_4031.LGMP.AI</strain>
    </source>
</reference>
<comment type="caution">
    <text evidence="3">The sequence shown here is derived from an EMBL/GenBank/DDBJ whole genome shotgun (WGS) entry which is preliminary data.</text>
</comment>
<proteinExistence type="predicted"/>
<evidence type="ECO:0000259" key="1">
    <source>
        <dbReference type="Pfam" id="PF01243"/>
    </source>
</evidence>
<feature type="non-terminal residue" evidence="3">
    <location>
        <position position="74"/>
    </location>
</feature>
<sequence length="74" mass="8175">MSNSQAIQAIENVLATSKVGVLSTAYNNKPNSRYMVFYNDGLTLYTKTNIHSAKVKEIKDNPAAYVLLGYNDTT</sequence>
<organism evidence="3 5">
    <name type="scientific">Staphylococcus aureus</name>
    <dbReference type="NCBI Taxonomy" id="1280"/>
    <lineage>
        <taxon>Bacteria</taxon>
        <taxon>Bacillati</taxon>
        <taxon>Bacillota</taxon>
        <taxon>Bacilli</taxon>
        <taxon>Bacillales</taxon>
        <taxon>Staphylococcaceae</taxon>
        <taxon>Staphylococcus</taxon>
    </lineage>
</organism>
<dbReference type="EMBL" id="WPRH01000625">
    <property type="protein sequence ID" value="MVI56579.1"/>
    <property type="molecule type" value="Genomic_DNA"/>
</dbReference>
<name>A0A6B0CZ83_STAAU</name>
<dbReference type="SUPFAM" id="SSF50475">
    <property type="entry name" value="FMN-binding split barrel"/>
    <property type="match status" value="1"/>
</dbReference>
<feature type="domain" description="Pyridoxamine 5'-phosphate oxidase N-terminal" evidence="1">
    <location>
        <begin position="8"/>
        <end position="69"/>
    </location>
</feature>
<dbReference type="Pfam" id="PF01243">
    <property type="entry name" value="PNPOx_N"/>
    <property type="match status" value="1"/>
</dbReference>
<dbReference type="EMBL" id="WPVZ01000782">
    <property type="protein sequence ID" value="MVL46694.1"/>
    <property type="molecule type" value="Genomic_DNA"/>
</dbReference>
<dbReference type="AlphaFoldDB" id="A0A6B0CZ83"/>
<accession>A0A6B0CZ83</accession>
<dbReference type="Proteomes" id="UP000434412">
    <property type="component" value="Unassembled WGS sequence"/>
</dbReference>
<evidence type="ECO:0000313" key="3">
    <source>
        <dbReference type="EMBL" id="MVL46694.1"/>
    </source>
</evidence>
<dbReference type="InterPro" id="IPR012349">
    <property type="entry name" value="Split_barrel_FMN-bd"/>
</dbReference>
<evidence type="ECO:0000313" key="2">
    <source>
        <dbReference type="EMBL" id="MVI56579.1"/>
    </source>
</evidence>
<evidence type="ECO:0000313" key="4">
    <source>
        <dbReference type="Proteomes" id="UP000433366"/>
    </source>
</evidence>
<dbReference type="InterPro" id="IPR052917">
    <property type="entry name" value="Stress-Dev_Protein"/>
</dbReference>
<dbReference type="Proteomes" id="UP000433366">
    <property type="component" value="Unassembled WGS sequence"/>
</dbReference>